<feature type="compositionally biased region" description="Basic and acidic residues" evidence="1">
    <location>
        <begin position="16"/>
        <end position="27"/>
    </location>
</feature>
<dbReference type="Proteomes" id="UP000194457">
    <property type="component" value="Chromosome"/>
</dbReference>
<evidence type="ECO:0000313" key="2">
    <source>
        <dbReference type="EMBL" id="ART62674.1"/>
    </source>
</evidence>
<feature type="compositionally biased region" description="Basic and acidic residues" evidence="1">
    <location>
        <begin position="40"/>
        <end position="67"/>
    </location>
</feature>
<evidence type="ECO:0008006" key="4">
    <source>
        <dbReference type="Google" id="ProtNLM"/>
    </source>
</evidence>
<gene>
    <name evidence="2" type="ORF">B9H00_06090</name>
</gene>
<sequence length="162" mass="18469">MQVKFIGFEGHIMNDTDDRFMHGDNRQQDSTGSHGAQGHDNAHQHREQARQKARETAEQAREEALRRADAQKGFVADYISNFSEAVRSMAMQFKDQDQISLADYTYRLADRTDTLADHLRDENSESLLKQAQDFSRREPALFIGGMVAGGFLLSRFLKSSDR</sequence>
<accession>A0A240UMF7</accession>
<reference evidence="2 3" key="1">
    <citation type="submission" date="2017-05" db="EMBL/GenBank/DDBJ databases">
        <authorList>
            <person name="Song R."/>
            <person name="Chenine A.L."/>
            <person name="Ruprecht R.M."/>
        </authorList>
    </citation>
    <scope>NUCLEOTIDE SEQUENCE [LARGE SCALE GENOMIC DNA]</scope>
    <source>
        <strain evidence="2">SW32</strain>
    </source>
</reference>
<dbReference type="KEGG" id="kma:B9H00_06090"/>
<proteinExistence type="predicted"/>
<evidence type="ECO:0000256" key="1">
    <source>
        <dbReference type="SAM" id="MobiDB-lite"/>
    </source>
</evidence>
<protein>
    <recommendedName>
        <fullName evidence="4">DUF883 domain-containing protein</fullName>
    </recommendedName>
</protein>
<organism evidence="2 3">
    <name type="scientific">Kushneria marisflavi</name>
    <dbReference type="NCBI Taxonomy" id="157779"/>
    <lineage>
        <taxon>Bacteria</taxon>
        <taxon>Pseudomonadati</taxon>
        <taxon>Pseudomonadota</taxon>
        <taxon>Gammaproteobacteria</taxon>
        <taxon>Oceanospirillales</taxon>
        <taxon>Halomonadaceae</taxon>
        <taxon>Kushneria</taxon>
    </lineage>
</organism>
<evidence type="ECO:0000313" key="3">
    <source>
        <dbReference type="Proteomes" id="UP000194457"/>
    </source>
</evidence>
<keyword evidence="3" id="KW-1185">Reference proteome</keyword>
<feature type="region of interest" description="Disordered" evidence="1">
    <location>
        <begin position="16"/>
        <end position="67"/>
    </location>
</feature>
<name>A0A240UMF7_9GAMM</name>
<dbReference type="AlphaFoldDB" id="A0A240UMF7"/>
<dbReference type="EMBL" id="CP021358">
    <property type="protein sequence ID" value="ART62674.1"/>
    <property type="molecule type" value="Genomic_DNA"/>
</dbReference>